<organism evidence="1 2">
    <name type="scientific">Parathielavia hyrcaniae</name>
    <dbReference type="NCBI Taxonomy" id="113614"/>
    <lineage>
        <taxon>Eukaryota</taxon>
        <taxon>Fungi</taxon>
        <taxon>Dikarya</taxon>
        <taxon>Ascomycota</taxon>
        <taxon>Pezizomycotina</taxon>
        <taxon>Sordariomycetes</taxon>
        <taxon>Sordariomycetidae</taxon>
        <taxon>Sordariales</taxon>
        <taxon>Chaetomiaceae</taxon>
        <taxon>Parathielavia</taxon>
    </lineage>
</organism>
<sequence length="101" mass="10784">MSQERDGVYWMSSTFFAFYPGWVGGGWDLGGDGGSATATPRPSRGGPVPYTAACWMQSHCITAHRSSARLQPGASGSYLMQEGGLVSEASRHCSLIGRFPH</sequence>
<protein>
    <submittedName>
        <fullName evidence="1">Uncharacterized protein</fullName>
    </submittedName>
</protein>
<keyword evidence="2" id="KW-1185">Reference proteome</keyword>
<evidence type="ECO:0000313" key="1">
    <source>
        <dbReference type="EMBL" id="KAK4100323.1"/>
    </source>
</evidence>
<dbReference type="EMBL" id="MU863642">
    <property type="protein sequence ID" value="KAK4100323.1"/>
    <property type="molecule type" value="Genomic_DNA"/>
</dbReference>
<proteinExistence type="predicted"/>
<reference evidence="1" key="2">
    <citation type="submission" date="2023-05" db="EMBL/GenBank/DDBJ databases">
        <authorList>
            <consortium name="Lawrence Berkeley National Laboratory"/>
            <person name="Steindorff A."/>
            <person name="Hensen N."/>
            <person name="Bonometti L."/>
            <person name="Westerberg I."/>
            <person name="Brannstrom I.O."/>
            <person name="Guillou S."/>
            <person name="Cros-Aarteil S."/>
            <person name="Calhoun S."/>
            <person name="Haridas S."/>
            <person name="Kuo A."/>
            <person name="Mondo S."/>
            <person name="Pangilinan J."/>
            <person name="Riley R."/>
            <person name="Labutti K."/>
            <person name="Andreopoulos B."/>
            <person name="Lipzen A."/>
            <person name="Chen C."/>
            <person name="Yanf M."/>
            <person name="Daum C."/>
            <person name="Ng V."/>
            <person name="Clum A."/>
            <person name="Ohm R."/>
            <person name="Martin F."/>
            <person name="Silar P."/>
            <person name="Natvig D."/>
            <person name="Lalanne C."/>
            <person name="Gautier V."/>
            <person name="Ament-Velasquez S.L."/>
            <person name="Kruys A."/>
            <person name="Hutchinson M.I."/>
            <person name="Powell A.J."/>
            <person name="Barry K."/>
            <person name="Miller A.N."/>
            <person name="Grigoriev I.V."/>
            <person name="Debuchy R."/>
            <person name="Gladieux P."/>
            <person name="Thoren M.H."/>
            <person name="Johannesson H."/>
        </authorList>
    </citation>
    <scope>NUCLEOTIDE SEQUENCE</scope>
    <source>
        <strain evidence="1">CBS 757.83</strain>
    </source>
</reference>
<dbReference type="Proteomes" id="UP001305647">
    <property type="component" value="Unassembled WGS sequence"/>
</dbReference>
<name>A0AAN6PYT5_9PEZI</name>
<accession>A0AAN6PYT5</accession>
<gene>
    <name evidence="1" type="ORF">N658DRAFT_108751</name>
</gene>
<reference evidence="1" key="1">
    <citation type="journal article" date="2023" name="Mol. Phylogenet. Evol.">
        <title>Genome-scale phylogeny and comparative genomics of the fungal order Sordariales.</title>
        <authorList>
            <person name="Hensen N."/>
            <person name="Bonometti L."/>
            <person name="Westerberg I."/>
            <person name="Brannstrom I.O."/>
            <person name="Guillou S."/>
            <person name="Cros-Aarteil S."/>
            <person name="Calhoun S."/>
            <person name="Haridas S."/>
            <person name="Kuo A."/>
            <person name="Mondo S."/>
            <person name="Pangilinan J."/>
            <person name="Riley R."/>
            <person name="LaButti K."/>
            <person name="Andreopoulos B."/>
            <person name="Lipzen A."/>
            <person name="Chen C."/>
            <person name="Yan M."/>
            <person name="Daum C."/>
            <person name="Ng V."/>
            <person name="Clum A."/>
            <person name="Steindorff A."/>
            <person name="Ohm R.A."/>
            <person name="Martin F."/>
            <person name="Silar P."/>
            <person name="Natvig D.O."/>
            <person name="Lalanne C."/>
            <person name="Gautier V."/>
            <person name="Ament-Velasquez S.L."/>
            <person name="Kruys A."/>
            <person name="Hutchinson M.I."/>
            <person name="Powell A.J."/>
            <person name="Barry K."/>
            <person name="Miller A.N."/>
            <person name="Grigoriev I.V."/>
            <person name="Debuchy R."/>
            <person name="Gladieux P."/>
            <person name="Hiltunen Thoren M."/>
            <person name="Johannesson H."/>
        </authorList>
    </citation>
    <scope>NUCLEOTIDE SEQUENCE</scope>
    <source>
        <strain evidence="1">CBS 757.83</strain>
    </source>
</reference>
<dbReference type="AlphaFoldDB" id="A0AAN6PYT5"/>
<evidence type="ECO:0000313" key="2">
    <source>
        <dbReference type="Proteomes" id="UP001305647"/>
    </source>
</evidence>
<comment type="caution">
    <text evidence="1">The sequence shown here is derived from an EMBL/GenBank/DDBJ whole genome shotgun (WGS) entry which is preliminary data.</text>
</comment>